<dbReference type="RefSeq" id="WP_051429662.1">
    <property type="nucleotide sequence ID" value="NZ_CP033367.1"/>
</dbReference>
<evidence type="ECO:0000313" key="2">
    <source>
        <dbReference type="Proteomes" id="UP000503017"/>
    </source>
</evidence>
<name>A0A6M7WJZ3_RHILI</name>
<dbReference type="Proteomes" id="UP000503017">
    <property type="component" value="Chromosome"/>
</dbReference>
<accession>A0A6M7WJZ3</accession>
<dbReference type="InterPro" id="IPR046578">
    <property type="entry name" value="DUF6638"/>
</dbReference>
<sequence length="445" mass="50873">MRRPSSTAEDAPHAAKKPDLLRDNELIYGRLLTVDEPHLIDRYNKALAAFGKKPTKLKSFQIDRTGFSPEIADECGDPDYLDPDEVNRRFIILTPSQIDLPVVHTAFSNTSQLMFEFMSKNQRAIDALTIKDVIYGEIEDSVPKVNDIEDLLSISQVEFKVLSAEDVLGKAAELGKLVDRLKQEPDAWRDNAMLTRMVELAKVCGDIRENALVPDQVIFRHNAYWTSHFGGLYVFVDPDMTTVISDPAAPGFRRSRPWQVSYISISDADKVFKFLASTGRIELPRASWIETSGYLEHRAEMVVRALIRDAEPNRNLTDVDKVWLQTWIQSHADLITRDGNFPFLNAAKRQIAQLGNLKIEDVLPQQRFLVIRAKPDHPDAWLTNRLISDFVPSDFVSRYIFNKDGFYKDYDGYSDAWRSHVVDVLKTTYLKDKVAFRTRLYGLTD</sequence>
<evidence type="ECO:0000313" key="1">
    <source>
        <dbReference type="EMBL" id="QKD02225.1"/>
    </source>
</evidence>
<dbReference type="Pfam" id="PF20343">
    <property type="entry name" value="DUF6638"/>
    <property type="match status" value="1"/>
</dbReference>
<dbReference type="AlphaFoldDB" id="A0A6M7WJZ3"/>
<dbReference type="EMBL" id="CP033367">
    <property type="protein sequence ID" value="QKD02225.1"/>
    <property type="molecule type" value="Genomic_DNA"/>
</dbReference>
<gene>
    <name evidence="1" type="ORF">EB235_12540</name>
</gene>
<proteinExistence type="predicted"/>
<reference evidence="1 2" key="1">
    <citation type="submission" date="2018-10" db="EMBL/GenBank/DDBJ databases">
        <authorList>
            <person name="Perry B.J."/>
            <person name="Sullivan J.T."/>
            <person name="Murphy R.J.T."/>
            <person name="Ramsay J.P."/>
            <person name="Ronson C.W."/>
        </authorList>
    </citation>
    <scope>NUCLEOTIDE SEQUENCE [LARGE SCALE GENOMIC DNA]</scope>
    <source>
        <strain evidence="1 2">R88b</strain>
    </source>
</reference>
<organism evidence="1 2">
    <name type="scientific">Mesorhizobium loti R88b</name>
    <dbReference type="NCBI Taxonomy" id="935548"/>
    <lineage>
        <taxon>Bacteria</taxon>
        <taxon>Pseudomonadati</taxon>
        <taxon>Pseudomonadota</taxon>
        <taxon>Alphaproteobacteria</taxon>
        <taxon>Hyphomicrobiales</taxon>
        <taxon>Phyllobacteriaceae</taxon>
        <taxon>Mesorhizobium</taxon>
    </lineage>
</organism>
<protein>
    <submittedName>
        <fullName evidence="1">Uncharacterized protein</fullName>
    </submittedName>
</protein>